<feature type="compositionally biased region" description="Acidic residues" evidence="11">
    <location>
        <begin position="195"/>
        <end position="204"/>
    </location>
</feature>
<feature type="domain" description="RRM" evidence="12">
    <location>
        <begin position="700"/>
        <end position="777"/>
    </location>
</feature>
<feature type="domain" description="RRM" evidence="12">
    <location>
        <begin position="2"/>
        <end position="80"/>
    </location>
</feature>
<evidence type="ECO:0000256" key="11">
    <source>
        <dbReference type="SAM" id="MobiDB-lite"/>
    </source>
</evidence>
<evidence type="ECO:0000256" key="2">
    <source>
        <dbReference type="ARBA" id="ARBA00008033"/>
    </source>
</evidence>
<feature type="compositionally biased region" description="Low complexity" evidence="11">
    <location>
        <begin position="124"/>
        <end position="136"/>
    </location>
</feature>
<keyword evidence="5" id="KW-0677">Repeat</keyword>
<feature type="domain" description="RRM" evidence="12">
    <location>
        <begin position="471"/>
        <end position="553"/>
    </location>
</feature>
<evidence type="ECO:0000256" key="8">
    <source>
        <dbReference type="ARBA" id="ARBA00023274"/>
    </source>
</evidence>
<keyword evidence="6 9" id="KW-0694">RNA-binding</keyword>
<dbReference type="PANTHER" id="PTHR48039:SF5">
    <property type="entry name" value="RNA-BINDING PROTEIN 28"/>
    <property type="match status" value="1"/>
</dbReference>
<keyword evidence="10" id="KW-0175">Coiled coil</keyword>
<keyword evidence="14" id="KW-1185">Reference proteome</keyword>
<dbReference type="Proteomes" id="UP001498771">
    <property type="component" value="Unassembled WGS sequence"/>
</dbReference>
<feature type="region of interest" description="Disordered" evidence="11">
    <location>
        <begin position="154"/>
        <end position="173"/>
    </location>
</feature>
<dbReference type="CDD" id="cd12320">
    <property type="entry name" value="RRM6_RBM19_RRM5_MRD1"/>
    <property type="match status" value="1"/>
</dbReference>
<dbReference type="Pfam" id="PF00076">
    <property type="entry name" value="RRM_1"/>
    <property type="match status" value="5"/>
</dbReference>
<dbReference type="InterPro" id="IPR051945">
    <property type="entry name" value="RRM_MRD1_RNA_proc_ribogen"/>
</dbReference>
<evidence type="ECO:0000256" key="1">
    <source>
        <dbReference type="ARBA" id="ARBA00004123"/>
    </source>
</evidence>
<feature type="domain" description="RRM" evidence="12">
    <location>
        <begin position="595"/>
        <end position="678"/>
    </location>
</feature>
<feature type="region of interest" description="Disordered" evidence="11">
    <location>
        <begin position="232"/>
        <end position="272"/>
    </location>
</feature>
<gene>
    <name evidence="13" type="ORF">BZA70DRAFT_279167</name>
</gene>
<feature type="coiled-coil region" evidence="10">
    <location>
        <begin position="772"/>
        <end position="799"/>
    </location>
</feature>
<evidence type="ECO:0000256" key="4">
    <source>
        <dbReference type="ARBA" id="ARBA00022552"/>
    </source>
</evidence>
<evidence type="ECO:0000313" key="13">
    <source>
        <dbReference type="EMBL" id="KAK7205141.1"/>
    </source>
</evidence>
<feature type="compositionally biased region" description="Low complexity" evidence="11">
    <location>
        <begin position="233"/>
        <end position="259"/>
    </location>
</feature>
<feature type="region of interest" description="Disordered" evidence="11">
    <location>
        <begin position="84"/>
        <end position="140"/>
    </location>
</feature>
<dbReference type="InterPro" id="IPR000504">
    <property type="entry name" value="RRM_dom"/>
</dbReference>
<name>A0ABR1F5P2_9ASCO</name>
<dbReference type="InterPro" id="IPR012677">
    <property type="entry name" value="Nucleotide-bd_a/b_plait_sf"/>
</dbReference>
<sequence length="828" mass="90723">MSRIIVRNLPLNLTDEKFKSHFADHGGVITDCKVMRTRGGQSRRFGFIGFRAAEDAVEAVRYFDKTFIGMTRIAVELAKNIGDSSVPKPHREAFPSFPSANPLSPPPSDEDSQSKPSKRRKVDTGATEEASSAAADPKLSEFLDAMKPRANERTWANDDFGVMPPEPPSSSTMAVAVESAAATKPVDSVPKKEEKEEENVEEDQLLADEGDNLARTEMTDDEWLRARRTRIPVSSSADESTSTTAVVDGTAEEAASTHSSESKEEEVAAPELTEQEKHLELIRSTRRLFLRNLSYSCSEDDLRSLFAQYGELEEVHIPVDHESHNSKGIAYILFESSDGACQAYTELDKQSFQGRLLHILPGQPKRETKLDEFELAKLPLKKQLAMKRKAEAGKSQFSWNSLYMNSDAVVGFLASKMGVSKAELLDPESADAGVRQALAEAHAIDDAKTYFEKAGVDVSAFEDTKTPRSDTVILVKNFPFETTTEEIRDMFAEHGEVRRVLVPPSNTIAIVEMADAPSGRAAFAKAAYRRMKNSILYLEKAPGKLLKQSSGMPIAPSAAAAANVKEAKVSVEDIVKIADSSDASESQPVPAGMSVSLFVKNLNFKTTTSDLAAAFKPIDGFVRAEVKTKKDPKRPGNVQSMGFGFVEFSTFDAAEHARQVMDGFVLDQHKLQIKISTRNGVETTGISTARTAKAKSAPQTKIIIKNIPFEATKKDVRQLFGAFGQLRTVRLPRKFDNTARGFAFAEFVSAKEAEAAMEALAGVHLLGRRLVLQYAAQDAASAEEEIERMQKKVRKQVAGETMASYRLAAGGKRKLGGDEDDENDGLMT</sequence>
<comment type="caution">
    <text evidence="13">The sequence shown here is derived from an EMBL/GenBank/DDBJ whole genome shotgun (WGS) entry which is preliminary data.</text>
</comment>
<evidence type="ECO:0000256" key="3">
    <source>
        <dbReference type="ARBA" id="ARBA00013428"/>
    </source>
</evidence>
<dbReference type="CDD" id="cd12565">
    <property type="entry name" value="RRM1_MRD1"/>
    <property type="match status" value="1"/>
</dbReference>
<organism evidence="13 14">
    <name type="scientific">Myxozyma melibiosi</name>
    <dbReference type="NCBI Taxonomy" id="54550"/>
    <lineage>
        <taxon>Eukaryota</taxon>
        <taxon>Fungi</taxon>
        <taxon>Dikarya</taxon>
        <taxon>Ascomycota</taxon>
        <taxon>Saccharomycotina</taxon>
        <taxon>Lipomycetes</taxon>
        <taxon>Lipomycetales</taxon>
        <taxon>Lipomycetaceae</taxon>
        <taxon>Myxozyma</taxon>
    </lineage>
</organism>
<evidence type="ECO:0000256" key="5">
    <source>
        <dbReference type="ARBA" id="ARBA00022737"/>
    </source>
</evidence>
<dbReference type="SMART" id="SM00360">
    <property type="entry name" value="RRM"/>
    <property type="match status" value="5"/>
</dbReference>
<dbReference type="PROSITE" id="PS50102">
    <property type="entry name" value="RRM"/>
    <property type="match status" value="5"/>
</dbReference>
<keyword evidence="7" id="KW-0539">Nucleus</keyword>
<dbReference type="Gene3D" id="3.30.70.330">
    <property type="match status" value="5"/>
</dbReference>
<evidence type="ECO:0000259" key="12">
    <source>
        <dbReference type="PROSITE" id="PS50102"/>
    </source>
</evidence>
<keyword evidence="8" id="KW-0687">Ribonucleoprotein</keyword>
<dbReference type="EMBL" id="JBBJBU010000006">
    <property type="protein sequence ID" value="KAK7205141.1"/>
    <property type="molecule type" value="Genomic_DNA"/>
</dbReference>
<comment type="similarity">
    <text evidence="2">Belongs to the RRM MRD1 family.</text>
</comment>
<feature type="region of interest" description="Disordered" evidence="11">
    <location>
        <begin position="180"/>
        <end position="204"/>
    </location>
</feature>
<keyword evidence="4" id="KW-0698">rRNA processing</keyword>
<reference evidence="13 14" key="1">
    <citation type="submission" date="2024-03" db="EMBL/GenBank/DDBJ databases">
        <title>Genome-scale model development and genomic sequencing of the oleaginous clade Lipomyces.</title>
        <authorList>
            <consortium name="Lawrence Berkeley National Laboratory"/>
            <person name="Czajka J.J."/>
            <person name="Han Y."/>
            <person name="Kim J."/>
            <person name="Mondo S.J."/>
            <person name="Hofstad B.A."/>
            <person name="Robles A."/>
            <person name="Haridas S."/>
            <person name="Riley R."/>
            <person name="LaButti K."/>
            <person name="Pangilinan J."/>
            <person name="Andreopoulos W."/>
            <person name="Lipzen A."/>
            <person name="Yan J."/>
            <person name="Wang M."/>
            <person name="Ng V."/>
            <person name="Grigoriev I.V."/>
            <person name="Spatafora J.W."/>
            <person name="Magnuson J.K."/>
            <person name="Baker S.E."/>
            <person name="Pomraning K.R."/>
        </authorList>
    </citation>
    <scope>NUCLEOTIDE SEQUENCE [LARGE SCALE GENOMIC DNA]</scope>
    <source>
        <strain evidence="13 14">Phaff 52-87</strain>
    </source>
</reference>
<evidence type="ECO:0000256" key="10">
    <source>
        <dbReference type="SAM" id="Coils"/>
    </source>
</evidence>
<accession>A0ABR1F5P2</accession>
<dbReference type="SUPFAM" id="SSF54928">
    <property type="entry name" value="RNA-binding domain, RBD"/>
    <property type="match status" value="4"/>
</dbReference>
<dbReference type="GeneID" id="90038242"/>
<comment type="subcellular location">
    <subcellularLocation>
        <location evidence="1">Nucleus</location>
    </subcellularLocation>
</comment>
<dbReference type="PANTHER" id="PTHR48039">
    <property type="entry name" value="RNA-BINDING MOTIF PROTEIN 14B"/>
    <property type="match status" value="1"/>
</dbReference>
<evidence type="ECO:0000256" key="7">
    <source>
        <dbReference type="ARBA" id="ARBA00023242"/>
    </source>
</evidence>
<dbReference type="InterPro" id="IPR034482">
    <property type="entry name" value="Mrd1_RRM3"/>
</dbReference>
<dbReference type="InterPro" id="IPR035979">
    <property type="entry name" value="RBD_domain_sf"/>
</dbReference>
<evidence type="ECO:0000313" key="14">
    <source>
        <dbReference type="Proteomes" id="UP001498771"/>
    </source>
</evidence>
<feature type="domain" description="RRM" evidence="12">
    <location>
        <begin position="286"/>
        <end position="364"/>
    </location>
</feature>
<dbReference type="CDD" id="cd12568">
    <property type="entry name" value="RRM3_MRD1"/>
    <property type="match status" value="1"/>
</dbReference>
<protein>
    <recommendedName>
        <fullName evidence="3">Multiple RNA-binding domain-containing protein 1</fullName>
    </recommendedName>
</protein>
<proteinExistence type="inferred from homology"/>
<evidence type="ECO:0000256" key="6">
    <source>
        <dbReference type="ARBA" id="ARBA00022884"/>
    </source>
</evidence>
<dbReference type="RefSeq" id="XP_064768174.1">
    <property type="nucleotide sequence ID" value="XM_064912730.1"/>
</dbReference>
<evidence type="ECO:0000256" key="9">
    <source>
        <dbReference type="PROSITE-ProRule" id="PRU00176"/>
    </source>
</evidence>